<dbReference type="OrthoDB" id="1742084at2759"/>
<dbReference type="PROSITE" id="PS00633">
    <property type="entry name" value="BROMODOMAIN_1"/>
    <property type="match status" value="1"/>
</dbReference>
<dbReference type="FunFam" id="1.20.920.10:FF:000062">
    <property type="entry name" value="RSC complex member"/>
    <property type="match status" value="1"/>
</dbReference>
<proteinExistence type="predicted"/>
<accession>J8LLH1</accession>
<evidence type="ECO:0000256" key="1">
    <source>
        <dbReference type="ARBA" id="ARBA00004123"/>
    </source>
</evidence>
<gene>
    <name evidence="11" type="ORF">SU7_2045</name>
</gene>
<comment type="caution">
    <text evidence="11">The sequence shown here is derived from an EMBL/GenBank/DDBJ whole genome shotgun (WGS) entry which is preliminary data.</text>
</comment>
<dbReference type="PANTHER" id="PTHR16062:SF13">
    <property type="entry name" value="CHROMATIN STRUCTURE-REMODELING COMPLEX SUBUNIT RSC4"/>
    <property type="match status" value="1"/>
</dbReference>
<evidence type="ECO:0000256" key="2">
    <source>
        <dbReference type="ARBA" id="ARBA00022737"/>
    </source>
</evidence>
<dbReference type="Gene3D" id="1.20.920.10">
    <property type="entry name" value="Bromodomain-like"/>
    <property type="match status" value="2"/>
</dbReference>
<dbReference type="Pfam" id="PF00439">
    <property type="entry name" value="Bromodomain"/>
    <property type="match status" value="2"/>
</dbReference>
<dbReference type="PRINTS" id="PR00503">
    <property type="entry name" value="BROMODOMAIN"/>
</dbReference>
<evidence type="ECO:0000256" key="7">
    <source>
        <dbReference type="ARBA" id="ARBA00023242"/>
    </source>
</evidence>
<sequence length="626" mass="72534">MVVKKRKLATESGGNDEKPKYLPGKRPKNQEETPHVDYNAPLNPKSELFLDDWHIPKFNRFISFTLDVLIDKYKDIFKDFIKLPSRKFHPQYYYKIQQPMSINEIKSRDYEYEDGPSNFLLDVELLTKNCRAYNEYDSLIVKNSMQVVMLIEFEVLKAKNLKRNYLINNEVKAKLLYYFNKLVDGTEKKINHALLGSSSPKNLDDKIKLSEPFMELVDKDELPEYYEIVHNPMALSIVKENLEIGQYSKIYDFIIDMLLIFQNAHIFNDPSALIYIDATTLTNYFNHLIQKEFFPELQDLNERGEINLEFDKFEFENYLAIGGGPAAASALAISALDNDIEPESNREDLIDQADYDFNHFEGLGNGYNRSLLTEDYLLNPNNFKKLITKPGVLIGTMPSEVKNERSMTPDIEKTNLLESEQLKIPKYNIIKSIQKERQSLSEQHTMECKPYKLIQQLYIFSSKNLYSQATKPLPGSRPSCNQHWVEYIFNGNELSQNENAFSFMLQPMQTFLTLQSHLSPSLKNPETILTINKEPVKSRNSNVNNIPSQPQQQENNLIDNDAKQDIENLANNSGKNEVSENVNDKQNTPEVFDIRLSEGLNHLVFRCEDKASNETESMNFWINVLP</sequence>
<keyword evidence="6" id="KW-0804">Transcription</keyword>
<reference evidence="11 12" key="1">
    <citation type="journal article" date="2013" name="BMC Genomics">
        <title>High quality de novo sequencing and assembly of the Saccharomyces arboricolus genome.</title>
        <authorList>
            <person name="Liti G."/>
            <person name="Nguyen Ba A.N."/>
            <person name="Blythe M."/>
            <person name="Mueller C.A."/>
            <person name="Bergstroem A."/>
            <person name="Cubillos F.A."/>
            <person name="Dafhnis-Calas F."/>
            <person name="Khoshraftar S."/>
            <person name="Malla S."/>
            <person name="Mehta N."/>
            <person name="Siow C.C."/>
            <person name="Warringer J."/>
            <person name="Moses A.M."/>
            <person name="Louis E.J."/>
            <person name="Nieduszynski C.A."/>
        </authorList>
    </citation>
    <scope>NUCLEOTIDE SEQUENCE [LARGE SCALE GENOMIC DNA]</scope>
    <source>
        <strain evidence="12">H-6 / AS 2.3317 / CBS 10644</strain>
    </source>
</reference>
<evidence type="ECO:0000256" key="6">
    <source>
        <dbReference type="ARBA" id="ARBA00023163"/>
    </source>
</evidence>
<dbReference type="GO" id="GO:0006338">
    <property type="term" value="P:chromatin remodeling"/>
    <property type="evidence" value="ECO:0007669"/>
    <property type="project" value="InterPro"/>
</dbReference>
<keyword evidence="4" id="KW-0805">Transcription regulation</keyword>
<feature type="domain" description="Bromo" evidence="10">
    <location>
        <begin position="72"/>
        <end position="141"/>
    </location>
</feature>
<dbReference type="GO" id="GO:0003682">
    <property type="term" value="F:chromatin binding"/>
    <property type="evidence" value="ECO:0007669"/>
    <property type="project" value="TreeGrafter"/>
</dbReference>
<keyword evidence="12" id="KW-1185">Reference proteome</keyword>
<dbReference type="SMART" id="SM00297">
    <property type="entry name" value="BROMO"/>
    <property type="match status" value="2"/>
</dbReference>
<dbReference type="InterPro" id="IPR018359">
    <property type="entry name" value="Bromodomain_CS"/>
</dbReference>
<dbReference type="AlphaFoldDB" id="J8LLH1"/>
<evidence type="ECO:0000259" key="10">
    <source>
        <dbReference type="PROSITE" id="PS50014"/>
    </source>
</evidence>
<dbReference type="Proteomes" id="UP000006968">
    <property type="component" value="Chromosome XI"/>
</dbReference>
<dbReference type="HOGENOM" id="CLU_441492_0_0_1"/>
<dbReference type="PANTHER" id="PTHR16062">
    <property type="entry name" value="SWI/SNF-RELATED"/>
    <property type="match status" value="1"/>
</dbReference>
<organism evidence="11 12">
    <name type="scientific">Saccharomyces arboricola (strain H-6 / AS 2.3317 / CBS 10644)</name>
    <name type="common">Yeast</name>
    <dbReference type="NCBI Taxonomy" id="1160507"/>
    <lineage>
        <taxon>Eukaryota</taxon>
        <taxon>Fungi</taxon>
        <taxon>Dikarya</taxon>
        <taxon>Ascomycota</taxon>
        <taxon>Saccharomycotina</taxon>
        <taxon>Saccharomycetes</taxon>
        <taxon>Saccharomycetales</taxon>
        <taxon>Saccharomycetaceae</taxon>
        <taxon>Saccharomyces</taxon>
    </lineage>
</organism>
<dbReference type="PROSITE" id="PS50014">
    <property type="entry name" value="BROMODOMAIN_2"/>
    <property type="match status" value="2"/>
</dbReference>
<evidence type="ECO:0000313" key="12">
    <source>
        <dbReference type="Proteomes" id="UP000006968"/>
    </source>
</evidence>
<keyword evidence="5 8" id="KW-0103">Bromodomain</keyword>
<dbReference type="InterPro" id="IPR001487">
    <property type="entry name" value="Bromodomain"/>
</dbReference>
<dbReference type="EMBL" id="ALIE01000128">
    <property type="protein sequence ID" value="EJS42922.1"/>
    <property type="molecule type" value="Genomic_DNA"/>
</dbReference>
<feature type="compositionally biased region" description="Polar residues" evidence="9">
    <location>
        <begin position="538"/>
        <end position="554"/>
    </location>
</feature>
<evidence type="ECO:0000256" key="4">
    <source>
        <dbReference type="ARBA" id="ARBA00023015"/>
    </source>
</evidence>
<dbReference type="SUPFAM" id="SSF47370">
    <property type="entry name" value="Bromodomain"/>
    <property type="match status" value="2"/>
</dbReference>
<evidence type="ECO:0000256" key="9">
    <source>
        <dbReference type="SAM" id="MobiDB-lite"/>
    </source>
</evidence>
<keyword evidence="7" id="KW-0539">Nucleus</keyword>
<feature type="region of interest" description="Disordered" evidence="9">
    <location>
        <begin position="1"/>
        <end position="36"/>
    </location>
</feature>
<keyword evidence="3" id="KW-0156">Chromatin regulator</keyword>
<dbReference type="InterPro" id="IPR037382">
    <property type="entry name" value="Rsc/polybromo"/>
</dbReference>
<comment type="subcellular location">
    <subcellularLocation>
        <location evidence="1">Nucleus</location>
    </subcellularLocation>
</comment>
<dbReference type="Pfam" id="PF24189">
    <property type="entry name" value="Ig_RSC4"/>
    <property type="match status" value="1"/>
</dbReference>
<dbReference type="InterPro" id="IPR054551">
    <property type="entry name" value="RSC4_Ig-like"/>
</dbReference>
<keyword evidence="2" id="KW-0677">Repeat</keyword>
<feature type="domain" description="Bromo" evidence="10">
    <location>
        <begin position="205"/>
        <end position="275"/>
    </location>
</feature>
<dbReference type="InterPro" id="IPR036427">
    <property type="entry name" value="Bromodomain-like_sf"/>
</dbReference>
<dbReference type="CDD" id="cd04369">
    <property type="entry name" value="Bromodomain"/>
    <property type="match status" value="2"/>
</dbReference>
<evidence type="ECO:0000256" key="3">
    <source>
        <dbReference type="ARBA" id="ARBA00022853"/>
    </source>
</evidence>
<feature type="region of interest" description="Disordered" evidence="9">
    <location>
        <begin position="534"/>
        <end position="554"/>
    </location>
</feature>
<evidence type="ECO:0000256" key="5">
    <source>
        <dbReference type="ARBA" id="ARBA00023117"/>
    </source>
</evidence>
<dbReference type="GO" id="GO:0006368">
    <property type="term" value="P:transcription elongation by RNA polymerase II"/>
    <property type="evidence" value="ECO:0007669"/>
    <property type="project" value="TreeGrafter"/>
</dbReference>
<evidence type="ECO:0000313" key="11">
    <source>
        <dbReference type="EMBL" id="EJS42922.1"/>
    </source>
</evidence>
<name>J8LLH1_SACAR</name>
<dbReference type="GO" id="GO:0016586">
    <property type="term" value="C:RSC-type complex"/>
    <property type="evidence" value="ECO:0007669"/>
    <property type="project" value="InterPro"/>
</dbReference>
<protein>
    <submittedName>
        <fullName evidence="11">Rsc4p</fullName>
    </submittedName>
</protein>
<evidence type="ECO:0000256" key="8">
    <source>
        <dbReference type="PROSITE-ProRule" id="PRU00035"/>
    </source>
</evidence>